<feature type="compositionally biased region" description="Basic and acidic residues" evidence="8">
    <location>
        <begin position="17"/>
        <end position="34"/>
    </location>
</feature>
<evidence type="ECO:0000256" key="7">
    <source>
        <dbReference type="RuleBase" id="RU003540"/>
    </source>
</evidence>
<dbReference type="FunFam" id="1.10.220.10:FF:000009">
    <property type="entry name" value="Annexin"/>
    <property type="match status" value="1"/>
</dbReference>
<dbReference type="GO" id="GO:0009651">
    <property type="term" value="P:response to salt stress"/>
    <property type="evidence" value="ECO:0007669"/>
    <property type="project" value="TreeGrafter"/>
</dbReference>
<comment type="domain">
    <text evidence="7">A pair of annexin repeats may form one binding site for calcium and phospholipid.</text>
</comment>
<evidence type="ECO:0000256" key="9">
    <source>
        <dbReference type="SAM" id="Phobius"/>
    </source>
</evidence>
<dbReference type="GO" id="GO:0005737">
    <property type="term" value="C:cytoplasm"/>
    <property type="evidence" value="ECO:0007669"/>
    <property type="project" value="TreeGrafter"/>
</dbReference>
<feature type="binding site" evidence="6">
    <location>
        <position position="297"/>
    </location>
    <ligand>
        <name>Ca(2+)</name>
        <dbReference type="ChEBI" id="CHEBI:29108"/>
        <label>2</label>
    </ligand>
</feature>
<keyword evidence="9" id="KW-0472">Membrane</keyword>
<dbReference type="EMBL" id="SSTE01020484">
    <property type="protein sequence ID" value="KAA0034746.1"/>
    <property type="molecule type" value="Genomic_DNA"/>
</dbReference>
<keyword evidence="2 7" id="KW-0677">Repeat</keyword>
<evidence type="ECO:0000256" key="5">
    <source>
        <dbReference type="ARBA" id="ARBA00023302"/>
    </source>
</evidence>
<dbReference type="InterPro" id="IPR018502">
    <property type="entry name" value="Annexin_repeat"/>
</dbReference>
<feature type="binding site" evidence="6">
    <location>
        <position position="64"/>
    </location>
    <ligand>
        <name>Ca(2+)</name>
        <dbReference type="ChEBI" id="CHEBI:29108"/>
        <label>1</label>
    </ligand>
</feature>
<dbReference type="InterPro" id="IPR018252">
    <property type="entry name" value="Annexin_repeat_CS"/>
</dbReference>
<evidence type="ECO:0000256" key="3">
    <source>
        <dbReference type="ARBA" id="ARBA00022837"/>
    </source>
</evidence>
<dbReference type="PROSITE" id="PS00223">
    <property type="entry name" value="ANNEXIN_1"/>
    <property type="match status" value="1"/>
</dbReference>
<feature type="binding site" evidence="6">
    <location>
        <position position="337"/>
    </location>
    <ligand>
        <name>Ca(2+)</name>
        <dbReference type="ChEBI" id="CHEBI:29108"/>
        <label>1</label>
    </ligand>
</feature>
<evidence type="ECO:0000256" key="2">
    <source>
        <dbReference type="ARBA" id="ARBA00022737"/>
    </source>
</evidence>
<feature type="binding site" evidence="6">
    <location>
        <position position="62"/>
    </location>
    <ligand>
        <name>Ca(2+)</name>
        <dbReference type="ChEBI" id="CHEBI:29108"/>
        <label>1</label>
    </ligand>
</feature>
<keyword evidence="9" id="KW-1133">Transmembrane helix</keyword>
<gene>
    <name evidence="10" type="ORF">E6C27_scaffold65G007700</name>
</gene>
<proteinExistence type="inferred from homology"/>
<feature type="region of interest" description="Disordered" evidence="8">
    <location>
        <begin position="1"/>
        <end position="34"/>
    </location>
</feature>
<dbReference type="STRING" id="1194695.A0A5A7SY00"/>
<comment type="caution">
    <text evidence="10">The sequence shown here is derived from an EMBL/GenBank/DDBJ whole genome shotgun (WGS) entry which is preliminary data.</text>
</comment>
<evidence type="ECO:0000256" key="1">
    <source>
        <dbReference type="ARBA" id="ARBA00022723"/>
    </source>
</evidence>
<dbReference type="SUPFAM" id="SSF47874">
    <property type="entry name" value="Annexin"/>
    <property type="match status" value="1"/>
</dbReference>
<dbReference type="PANTHER" id="PTHR10502">
    <property type="entry name" value="ANNEXIN"/>
    <property type="match status" value="1"/>
</dbReference>
<dbReference type="InterPro" id="IPR001464">
    <property type="entry name" value="Annexin"/>
</dbReference>
<feature type="binding site" evidence="6">
    <location>
        <position position="338"/>
    </location>
    <ligand>
        <name>Ca(2+)</name>
        <dbReference type="ChEBI" id="CHEBI:29108"/>
        <label>1</label>
    </ligand>
</feature>
<dbReference type="AlphaFoldDB" id="A0A5A7SY00"/>
<evidence type="ECO:0000256" key="4">
    <source>
        <dbReference type="ARBA" id="ARBA00023216"/>
    </source>
</evidence>
<dbReference type="OrthoDB" id="37886at2759"/>
<dbReference type="InterPro" id="IPR037104">
    <property type="entry name" value="Annexin_sf"/>
</dbReference>
<evidence type="ECO:0000256" key="6">
    <source>
        <dbReference type="PIRSR" id="PIRSR609118-1"/>
    </source>
</evidence>
<feature type="transmembrane region" description="Helical" evidence="9">
    <location>
        <begin position="379"/>
        <end position="406"/>
    </location>
</feature>
<reference evidence="10 11" key="1">
    <citation type="submission" date="2019-08" db="EMBL/GenBank/DDBJ databases">
        <title>Draft genome sequences of two oriental melons (Cucumis melo L. var makuwa).</title>
        <authorList>
            <person name="Kwon S.-Y."/>
        </authorList>
    </citation>
    <scope>NUCLEOTIDE SEQUENCE [LARGE SCALE GENOMIC DNA]</scope>
    <source>
        <strain evidence="11">cv. SW 3</strain>
        <tissue evidence="10">Leaf</tissue>
    </source>
</reference>
<dbReference type="GO" id="GO:0005886">
    <property type="term" value="C:plasma membrane"/>
    <property type="evidence" value="ECO:0007669"/>
    <property type="project" value="TreeGrafter"/>
</dbReference>
<dbReference type="SMART" id="SM00335">
    <property type="entry name" value="ANX"/>
    <property type="match status" value="4"/>
</dbReference>
<organism evidence="10 11">
    <name type="scientific">Cucumis melo var. makuwa</name>
    <name type="common">Oriental melon</name>
    <dbReference type="NCBI Taxonomy" id="1194695"/>
    <lineage>
        <taxon>Eukaryota</taxon>
        <taxon>Viridiplantae</taxon>
        <taxon>Streptophyta</taxon>
        <taxon>Embryophyta</taxon>
        <taxon>Tracheophyta</taxon>
        <taxon>Spermatophyta</taxon>
        <taxon>Magnoliopsida</taxon>
        <taxon>eudicotyledons</taxon>
        <taxon>Gunneridae</taxon>
        <taxon>Pentapetalae</taxon>
        <taxon>rosids</taxon>
        <taxon>fabids</taxon>
        <taxon>Cucurbitales</taxon>
        <taxon>Cucurbitaceae</taxon>
        <taxon>Benincaseae</taxon>
        <taxon>Cucumis</taxon>
    </lineage>
</organism>
<dbReference type="Pfam" id="PF00191">
    <property type="entry name" value="Annexin"/>
    <property type="match status" value="3"/>
</dbReference>
<dbReference type="GO" id="GO:0005509">
    <property type="term" value="F:calcium ion binding"/>
    <property type="evidence" value="ECO:0007669"/>
    <property type="project" value="InterPro"/>
</dbReference>
<dbReference type="FunFam" id="1.10.220.10:FF:000008">
    <property type="entry name" value="Annexin"/>
    <property type="match status" value="1"/>
</dbReference>
<evidence type="ECO:0000313" key="10">
    <source>
        <dbReference type="EMBL" id="KAA0034746.1"/>
    </source>
</evidence>
<keyword evidence="9" id="KW-0812">Transmembrane</keyword>
<keyword evidence="1 6" id="KW-0479">Metal-binding</keyword>
<evidence type="ECO:0000313" key="11">
    <source>
        <dbReference type="Proteomes" id="UP000321393"/>
    </source>
</evidence>
<dbReference type="PROSITE" id="PS51897">
    <property type="entry name" value="ANNEXIN_2"/>
    <property type="match status" value="4"/>
</dbReference>
<protein>
    <recommendedName>
        <fullName evidence="7">Annexin</fullName>
    </recommendedName>
</protein>
<keyword evidence="3 6" id="KW-0106">Calcium</keyword>
<feature type="binding site" evidence="6">
    <location>
        <position position="293"/>
    </location>
    <ligand>
        <name>Ca(2+)</name>
        <dbReference type="ChEBI" id="CHEBI:29108"/>
        <label>1</label>
    </ligand>
</feature>
<comment type="similarity">
    <text evidence="7">Belongs to the annexin family.</text>
</comment>
<dbReference type="GO" id="GO:0005544">
    <property type="term" value="F:calcium-dependent phospholipid binding"/>
    <property type="evidence" value="ECO:0007669"/>
    <property type="project" value="UniProtKB-KW"/>
</dbReference>
<dbReference type="PRINTS" id="PR00196">
    <property type="entry name" value="ANNEXIN"/>
</dbReference>
<dbReference type="PANTHER" id="PTHR10502:SF99">
    <property type="entry name" value="ANNEXIN D3"/>
    <property type="match status" value="1"/>
</dbReference>
<accession>A0A5A7SY00</accession>
<keyword evidence="4 7" id="KW-0041">Annexin</keyword>
<dbReference type="FunFam" id="1.10.220.10:FF:000006">
    <property type="entry name" value="Annexin"/>
    <property type="match status" value="1"/>
</dbReference>
<feature type="binding site" evidence="6">
    <location>
        <position position="104"/>
    </location>
    <ligand>
        <name>Ca(2+)</name>
        <dbReference type="ChEBI" id="CHEBI:29108"/>
        <label>1</label>
    </ligand>
</feature>
<evidence type="ECO:0000256" key="8">
    <source>
        <dbReference type="SAM" id="MobiDB-lite"/>
    </source>
</evidence>
<dbReference type="Gene3D" id="1.10.220.10">
    <property type="entry name" value="Annexin"/>
    <property type="match status" value="4"/>
</dbReference>
<dbReference type="GO" id="GO:0009414">
    <property type="term" value="P:response to water deprivation"/>
    <property type="evidence" value="ECO:0007669"/>
    <property type="project" value="TreeGrafter"/>
</dbReference>
<dbReference type="GO" id="GO:0009408">
    <property type="term" value="P:response to heat"/>
    <property type="evidence" value="ECO:0007669"/>
    <property type="project" value="TreeGrafter"/>
</dbReference>
<sequence>MSTFSFKSLSWRKSKSSKSDSAHSFSSEEQRFRTENMGTLRVPETVPSPAEDCDRLKKAFDGWGTDEKALIRILGQRNAAQRKAIRETYLELYNESLIDRIHAELSGDFRKAAILWAYDPAERDARLANEALRSYKKGVRELQVLVEIACATSPHHLMAVRQAYCSLFDCSLEEDIFSTIPMPLRKLLVGVVSSFRHDKEVVDSIVADSEADLLHEAIKAKQLNRSGVIWILSTRNFFQLRATFASYKQKYGNSIDQDIVKCGTGDLESLFKMAILCIDTPEKHFAKVINKAIVGLGTDEDSLTRAIVSRAEIDTMKIREAYSNMFKGQLDDDVIGDTSGDYKDMLMILLGANVLQNKLITKPKAFSTKLNLINLKQSWLWFSPLCFAMRTAGIFLGILLSFLLLVNFCYAAEESVAEFQPGKGAAGVTAKNGEEEQEEKFKFLHHHKPYYKKPFLKPIPYKHPFLKKPIPVHPFHKKPIPVHPFLKKPISFKKKPIPVHPFFKKPIHPPVFHTHP</sequence>
<dbReference type="FunFam" id="1.10.220.10:FF:000001">
    <property type="entry name" value="Annexin"/>
    <property type="match status" value="1"/>
</dbReference>
<dbReference type="PRINTS" id="PR01814">
    <property type="entry name" value="ANNEXINPLANT"/>
</dbReference>
<dbReference type="Proteomes" id="UP000321393">
    <property type="component" value="Unassembled WGS sequence"/>
</dbReference>
<feature type="binding site" evidence="6">
    <location>
        <position position="60"/>
    </location>
    <ligand>
        <name>Ca(2+)</name>
        <dbReference type="ChEBI" id="CHEBI:29108"/>
        <label>1</label>
    </ligand>
</feature>
<dbReference type="GO" id="GO:0009409">
    <property type="term" value="P:response to cold"/>
    <property type="evidence" value="ECO:0007669"/>
    <property type="project" value="TreeGrafter"/>
</dbReference>
<keyword evidence="5 7" id="KW-0111">Calcium/phospholipid-binding</keyword>
<name>A0A5A7SY00_CUCMM</name>
<dbReference type="InterPro" id="IPR009118">
    <property type="entry name" value="AnnexinD_plant"/>
</dbReference>
<dbReference type="GO" id="GO:0001786">
    <property type="term" value="F:phosphatidylserine binding"/>
    <property type="evidence" value="ECO:0007669"/>
    <property type="project" value="TreeGrafter"/>
</dbReference>